<name>F3QSQ4_9BACT</name>
<sequence length="119" mass="12962">MGTKSIETMKNRIYISLPISGRDMEDVESAIKSAAAQIEKHGFKAVSPLEVSSDPESSYAGHIGRGITALLECDAVLVLPGWVESKGCALEMEAARIYDKKILTNYGMLGHYAKEVENE</sequence>
<protein>
    <submittedName>
        <fullName evidence="1">Conserved domain protein</fullName>
    </submittedName>
</protein>
<gene>
    <name evidence="1" type="ORF">HMPREF9442_01214</name>
</gene>
<accession>F3QSQ4</accession>
<proteinExistence type="predicted"/>
<dbReference type="Pfam" id="PF14359">
    <property type="entry name" value="DUF4406"/>
    <property type="match status" value="1"/>
</dbReference>
<reference evidence="1 2" key="1">
    <citation type="submission" date="2011-02" db="EMBL/GenBank/DDBJ databases">
        <authorList>
            <person name="Weinstock G."/>
            <person name="Sodergren E."/>
            <person name="Clifton S."/>
            <person name="Fulton L."/>
            <person name="Fulton B."/>
            <person name="Courtney L."/>
            <person name="Fronick C."/>
            <person name="Harrison M."/>
            <person name="Strong C."/>
            <person name="Farmer C."/>
            <person name="Delahaunty K."/>
            <person name="Markovic C."/>
            <person name="Hall O."/>
            <person name="Minx P."/>
            <person name="Tomlinson C."/>
            <person name="Mitreva M."/>
            <person name="Hou S."/>
            <person name="Chen J."/>
            <person name="Wollam A."/>
            <person name="Pepin K.H."/>
            <person name="Johnson M."/>
            <person name="Bhonagiri V."/>
            <person name="Zhang X."/>
            <person name="Suruliraj S."/>
            <person name="Warren W."/>
            <person name="Chinwalla A."/>
            <person name="Mardis E.R."/>
            <person name="Wilson R.K."/>
        </authorList>
    </citation>
    <scope>NUCLEOTIDE SEQUENCE [LARGE SCALE GENOMIC DNA]</scope>
    <source>
        <strain evidence="1 2">YIT 11841</strain>
    </source>
</reference>
<dbReference type="SUPFAM" id="SSF52309">
    <property type="entry name" value="N-(deoxy)ribosyltransferase-like"/>
    <property type="match status" value="1"/>
</dbReference>
<evidence type="ECO:0000313" key="1">
    <source>
        <dbReference type="EMBL" id="EGG55341.1"/>
    </source>
</evidence>
<dbReference type="STRING" id="762982.HMPREF9442_01214"/>
<organism evidence="1 2">
    <name type="scientific">Paraprevotella xylaniphila YIT 11841</name>
    <dbReference type="NCBI Taxonomy" id="762982"/>
    <lineage>
        <taxon>Bacteria</taxon>
        <taxon>Pseudomonadati</taxon>
        <taxon>Bacteroidota</taxon>
        <taxon>Bacteroidia</taxon>
        <taxon>Bacteroidales</taxon>
        <taxon>Prevotellaceae</taxon>
        <taxon>Paraprevotella</taxon>
    </lineage>
</organism>
<dbReference type="AlphaFoldDB" id="F3QSQ4"/>
<dbReference type="eggNOG" id="ENOG5030RQT">
    <property type="taxonomic scope" value="Bacteria"/>
</dbReference>
<dbReference type="Gene3D" id="3.40.50.450">
    <property type="match status" value="1"/>
</dbReference>
<dbReference type="EMBL" id="AFBR01000028">
    <property type="protein sequence ID" value="EGG55341.1"/>
    <property type="molecule type" value="Genomic_DNA"/>
</dbReference>
<dbReference type="Proteomes" id="UP000005546">
    <property type="component" value="Unassembled WGS sequence"/>
</dbReference>
<dbReference type="InterPro" id="IPR025518">
    <property type="entry name" value="DUF4406"/>
</dbReference>
<comment type="caution">
    <text evidence="1">The sequence shown here is derived from an EMBL/GenBank/DDBJ whole genome shotgun (WGS) entry which is preliminary data.</text>
</comment>
<keyword evidence="2" id="KW-1185">Reference proteome</keyword>
<evidence type="ECO:0000313" key="2">
    <source>
        <dbReference type="Proteomes" id="UP000005546"/>
    </source>
</evidence>
<dbReference type="HOGENOM" id="CLU_154463_2_0_10"/>